<dbReference type="EMBL" id="BARS01051258">
    <property type="protein sequence ID" value="GAG43714.1"/>
    <property type="molecule type" value="Genomic_DNA"/>
</dbReference>
<evidence type="ECO:0000256" key="1">
    <source>
        <dbReference type="SAM" id="Phobius"/>
    </source>
</evidence>
<keyword evidence="1" id="KW-0472">Membrane</keyword>
<sequence length="170" mass="20169">MQDYEYSSIFRYRQMMNMLFIFYPIIFILIFIFFFAWPPIKNIIEAKYEIMQAQAKGLNILPELEGKLKSLEKQTAVLTTENIDSRLNRIEKAIAVGEVKPDELVSLQEVRNDLTNLKTFMFSDPEKFIEFRTLQKDYLELKADSDKMMEKDDIQREIDSVRHLFYATLG</sequence>
<accession>X0XKK5</accession>
<evidence type="ECO:0000313" key="2">
    <source>
        <dbReference type="EMBL" id="GAG43714.1"/>
    </source>
</evidence>
<keyword evidence="1" id="KW-0812">Transmembrane</keyword>
<comment type="caution">
    <text evidence="2">The sequence shown here is derived from an EMBL/GenBank/DDBJ whole genome shotgun (WGS) entry which is preliminary data.</text>
</comment>
<protein>
    <submittedName>
        <fullName evidence="2">Uncharacterized protein</fullName>
    </submittedName>
</protein>
<feature type="transmembrane region" description="Helical" evidence="1">
    <location>
        <begin position="20"/>
        <end position="37"/>
    </location>
</feature>
<keyword evidence="1" id="KW-1133">Transmembrane helix</keyword>
<feature type="non-terminal residue" evidence="2">
    <location>
        <position position="170"/>
    </location>
</feature>
<dbReference type="AlphaFoldDB" id="X0XKK5"/>
<name>X0XKK5_9ZZZZ</name>
<proteinExistence type="predicted"/>
<reference evidence="2" key="1">
    <citation type="journal article" date="2014" name="Front. Microbiol.">
        <title>High frequency of phylogenetically diverse reductive dehalogenase-homologous genes in deep subseafloor sedimentary metagenomes.</title>
        <authorList>
            <person name="Kawai M."/>
            <person name="Futagami T."/>
            <person name="Toyoda A."/>
            <person name="Takaki Y."/>
            <person name="Nishi S."/>
            <person name="Hori S."/>
            <person name="Arai W."/>
            <person name="Tsubouchi T."/>
            <person name="Morono Y."/>
            <person name="Uchiyama I."/>
            <person name="Ito T."/>
            <person name="Fujiyama A."/>
            <person name="Inagaki F."/>
            <person name="Takami H."/>
        </authorList>
    </citation>
    <scope>NUCLEOTIDE SEQUENCE</scope>
    <source>
        <strain evidence="2">Expedition CK06-06</strain>
    </source>
</reference>
<gene>
    <name evidence="2" type="ORF">S01H1_76388</name>
</gene>
<organism evidence="2">
    <name type="scientific">marine sediment metagenome</name>
    <dbReference type="NCBI Taxonomy" id="412755"/>
    <lineage>
        <taxon>unclassified sequences</taxon>
        <taxon>metagenomes</taxon>
        <taxon>ecological metagenomes</taxon>
    </lineage>
</organism>